<dbReference type="Proteomes" id="UP000694892">
    <property type="component" value="Chromosome 5S"/>
</dbReference>
<dbReference type="AlphaFoldDB" id="A0A974HHB4"/>
<dbReference type="EMBL" id="CM004475">
    <property type="protein sequence ID" value="OCT78019.1"/>
    <property type="molecule type" value="Genomic_DNA"/>
</dbReference>
<evidence type="ECO:0000313" key="1">
    <source>
        <dbReference type="EMBL" id="OCT78019.1"/>
    </source>
</evidence>
<sequence>MDSGTHRLMHTYTDTQARTDSGTHTHRHTYTQALTDSGTHTHRHAQTQAHIHTGRHRLRHAHTETHTDSGTVINSNLYSNCTSHIVWLSSDNL</sequence>
<proteinExistence type="predicted"/>
<organism evidence="1 2">
    <name type="scientific">Xenopus laevis</name>
    <name type="common">African clawed frog</name>
    <dbReference type="NCBI Taxonomy" id="8355"/>
    <lineage>
        <taxon>Eukaryota</taxon>
        <taxon>Metazoa</taxon>
        <taxon>Chordata</taxon>
        <taxon>Craniata</taxon>
        <taxon>Vertebrata</taxon>
        <taxon>Euteleostomi</taxon>
        <taxon>Amphibia</taxon>
        <taxon>Batrachia</taxon>
        <taxon>Anura</taxon>
        <taxon>Pipoidea</taxon>
        <taxon>Pipidae</taxon>
        <taxon>Xenopodinae</taxon>
        <taxon>Xenopus</taxon>
        <taxon>Xenopus</taxon>
    </lineage>
</organism>
<reference evidence="2" key="1">
    <citation type="journal article" date="2016" name="Nature">
        <title>Genome evolution in the allotetraploid frog Xenopus laevis.</title>
        <authorList>
            <person name="Session A.M."/>
            <person name="Uno Y."/>
            <person name="Kwon T."/>
            <person name="Chapman J.A."/>
            <person name="Toyoda A."/>
            <person name="Takahashi S."/>
            <person name="Fukui A."/>
            <person name="Hikosaka A."/>
            <person name="Suzuki A."/>
            <person name="Kondo M."/>
            <person name="van Heeringen S.J."/>
            <person name="Quigley I."/>
            <person name="Heinz S."/>
            <person name="Ogino H."/>
            <person name="Ochi H."/>
            <person name="Hellsten U."/>
            <person name="Lyons J.B."/>
            <person name="Simakov O."/>
            <person name="Putnam N."/>
            <person name="Stites J."/>
            <person name="Kuroki Y."/>
            <person name="Tanaka T."/>
            <person name="Michiue T."/>
            <person name="Watanabe M."/>
            <person name="Bogdanovic O."/>
            <person name="Lister R."/>
            <person name="Georgiou G."/>
            <person name="Paranjpe S.S."/>
            <person name="van Kruijsbergen I."/>
            <person name="Shu S."/>
            <person name="Carlson J."/>
            <person name="Kinoshita T."/>
            <person name="Ohta Y."/>
            <person name="Mawaribuchi S."/>
            <person name="Jenkins J."/>
            <person name="Grimwood J."/>
            <person name="Schmutz J."/>
            <person name="Mitros T."/>
            <person name="Mozaffari S.V."/>
            <person name="Suzuki Y."/>
            <person name="Haramoto Y."/>
            <person name="Yamamoto T.S."/>
            <person name="Takagi C."/>
            <person name="Heald R."/>
            <person name="Miller K."/>
            <person name="Haudenschild C."/>
            <person name="Kitzman J."/>
            <person name="Nakayama T."/>
            <person name="Izutsu Y."/>
            <person name="Robert J."/>
            <person name="Fortriede J."/>
            <person name="Burns K."/>
            <person name="Lotay V."/>
            <person name="Karimi K."/>
            <person name="Yasuoka Y."/>
            <person name="Dichmann D.S."/>
            <person name="Flajnik M.F."/>
            <person name="Houston D.W."/>
            <person name="Shendure J."/>
            <person name="DuPasquier L."/>
            <person name="Vize P.D."/>
            <person name="Zorn A.M."/>
            <person name="Ito M."/>
            <person name="Marcotte E.M."/>
            <person name="Wallingford J.B."/>
            <person name="Ito Y."/>
            <person name="Asashima M."/>
            <person name="Ueno N."/>
            <person name="Matsuda Y."/>
            <person name="Veenstra G.J."/>
            <person name="Fujiyama A."/>
            <person name="Harland R.M."/>
            <person name="Taira M."/>
            <person name="Rokhsar D.S."/>
        </authorList>
    </citation>
    <scope>NUCLEOTIDE SEQUENCE [LARGE SCALE GENOMIC DNA]</scope>
    <source>
        <strain evidence="2">J</strain>
    </source>
</reference>
<accession>A0A974HHB4</accession>
<gene>
    <name evidence="1" type="ORF">XELAEV_18029116mg</name>
</gene>
<evidence type="ECO:0000313" key="2">
    <source>
        <dbReference type="Proteomes" id="UP000694892"/>
    </source>
</evidence>
<name>A0A974HHB4_XENLA</name>
<protein>
    <submittedName>
        <fullName evidence="1">Uncharacterized protein</fullName>
    </submittedName>
</protein>